<proteinExistence type="inferred from homology"/>
<dbReference type="Proteomes" id="UP001595816">
    <property type="component" value="Unassembled WGS sequence"/>
</dbReference>
<evidence type="ECO:0000256" key="1">
    <source>
        <dbReference type="ARBA" id="ARBA00008520"/>
    </source>
</evidence>
<keyword evidence="2" id="KW-0813">Transport</keyword>
<protein>
    <submittedName>
        <fullName evidence="5">Extracellular solute-binding protein</fullName>
    </submittedName>
</protein>
<evidence type="ECO:0000313" key="5">
    <source>
        <dbReference type="EMBL" id="MFC4135230.1"/>
    </source>
</evidence>
<gene>
    <name evidence="5" type="ORF">ACFOZ4_31850</name>
</gene>
<evidence type="ECO:0000256" key="2">
    <source>
        <dbReference type="ARBA" id="ARBA00022448"/>
    </source>
</evidence>
<name>A0ABV8LY72_9ACTN</name>
<sequence length="431" mass="44688">MSHTYSRRSVGKLFGLAAGAAVLSACAPGTSGPSTSSGDPFADNGVKDFSFTAWSLNEASTKDVLTTMVNAYAGSAGAKVTTASYPYNDYLNQLLLQVRGGTLTGVIQTDVAWLATLAATGKLVDLGPIAAKGGYTDAALGIAKANGKQYGLPWTTAGIGLIGNKELLDRAGITQAPTTIADFENALRALKGLGGGVVPWAAMTKVDQLKDFIPWMWVFGSPVVDNGKIAVGDDASVEALTWYKKLYDEKLIAPDVNRFDARALFAQGKVGFYEDAIGGRGAVTKASTDKTLGDKLLPISCPVKASGDQSRHLAWGHALAVLQGDGSAAAAKFVTAMTSDPTYTNQWYKGAGLPPTTTAGLASADVKADAFVSAFTSAIGAHSTPDPFWIYPKFAQIETALANAVQSALIGKASPKDALATAKSQMEALTS</sequence>
<comment type="caution">
    <text evidence="5">The sequence shown here is derived from an EMBL/GenBank/DDBJ whole genome shotgun (WGS) entry which is preliminary data.</text>
</comment>
<keyword evidence="3 4" id="KW-0732">Signal</keyword>
<accession>A0ABV8LY72</accession>
<feature type="chain" id="PRO_5045730975" evidence="4">
    <location>
        <begin position="28"/>
        <end position="431"/>
    </location>
</feature>
<dbReference type="PANTHER" id="PTHR30061">
    <property type="entry name" value="MALTOSE-BINDING PERIPLASMIC PROTEIN"/>
    <property type="match status" value="1"/>
</dbReference>
<dbReference type="InterPro" id="IPR006059">
    <property type="entry name" value="SBP"/>
</dbReference>
<comment type="similarity">
    <text evidence="1">Belongs to the bacterial solute-binding protein 1 family.</text>
</comment>
<dbReference type="RefSeq" id="WP_253763106.1">
    <property type="nucleotide sequence ID" value="NZ_JAMZDZ010000001.1"/>
</dbReference>
<dbReference type="PROSITE" id="PS51257">
    <property type="entry name" value="PROKAR_LIPOPROTEIN"/>
    <property type="match status" value="1"/>
</dbReference>
<reference evidence="6" key="1">
    <citation type="journal article" date="2019" name="Int. J. Syst. Evol. Microbiol.">
        <title>The Global Catalogue of Microorganisms (GCM) 10K type strain sequencing project: providing services to taxonomists for standard genome sequencing and annotation.</title>
        <authorList>
            <consortium name="The Broad Institute Genomics Platform"/>
            <consortium name="The Broad Institute Genome Sequencing Center for Infectious Disease"/>
            <person name="Wu L."/>
            <person name="Ma J."/>
        </authorList>
    </citation>
    <scope>NUCLEOTIDE SEQUENCE [LARGE SCALE GENOMIC DNA]</scope>
    <source>
        <strain evidence="6">CGMCC 4.7289</strain>
    </source>
</reference>
<evidence type="ECO:0000256" key="4">
    <source>
        <dbReference type="SAM" id="SignalP"/>
    </source>
</evidence>
<feature type="signal peptide" evidence="4">
    <location>
        <begin position="1"/>
        <end position="27"/>
    </location>
</feature>
<dbReference type="EMBL" id="JBHSAY010000020">
    <property type="protein sequence ID" value="MFC4135230.1"/>
    <property type="molecule type" value="Genomic_DNA"/>
</dbReference>
<dbReference type="Pfam" id="PF13416">
    <property type="entry name" value="SBP_bac_8"/>
    <property type="match status" value="1"/>
</dbReference>
<dbReference type="PANTHER" id="PTHR30061:SF50">
    <property type="entry name" value="MALTOSE_MALTODEXTRIN-BINDING PERIPLASMIC PROTEIN"/>
    <property type="match status" value="1"/>
</dbReference>
<dbReference type="Gene3D" id="3.40.190.10">
    <property type="entry name" value="Periplasmic binding protein-like II"/>
    <property type="match status" value="1"/>
</dbReference>
<dbReference type="SUPFAM" id="SSF53850">
    <property type="entry name" value="Periplasmic binding protein-like II"/>
    <property type="match status" value="1"/>
</dbReference>
<evidence type="ECO:0000256" key="3">
    <source>
        <dbReference type="ARBA" id="ARBA00022729"/>
    </source>
</evidence>
<evidence type="ECO:0000313" key="6">
    <source>
        <dbReference type="Proteomes" id="UP001595816"/>
    </source>
</evidence>
<keyword evidence="6" id="KW-1185">Reference proteome</keyword>
<organism evidence="5 6">
    <name type="scientific">Hamadaea flava</name>
    <dbReference type="NCBI Taxonomy" id="1742688"/>
    <lineage>
        <taxon>Bacteria</taxon>
        <taxon>Bacillati</taxon>
        <taxon>Actinomycetota</taxon>
        <taxon>Actinomycetes</taxon>
        <taxon>Micromonosporales</taxon>
        <taxon>Micromonosporaceae</taxon>
        <taxon>Hamadaea</taxon>
    </lineage>
</organism>